<protein>
    <submittedName>
        <fullName evidence="1">Uncharacterized protein</fullName>
    </submittedName>
</protein>
<keyword evidence="2" id="KW-1185">Reference proteome</keyword>
<sequence length="121" mass="13197">MVAVLQTITNGGTVKEIATCSGKGELYWPYIRLEPLSAKLNLKSMSQADMSTSGFTKEKEKGEYFSQIQPGDAYVQLECSLGGDTEAAAKRDDTRDMRFAAAVKSWEANEPGRNAKGALIR</sequence>
<proteinExistence type="predicted"/>
<evidence type="ECO:0000313" key="1">
    <source>
        <dbReference type="EMBL" id="CAH2038045.1"/>
    </source>
</evidence>
<gene>
    <name evidence="1" type="ORF">IPOD504_LOCUS1431</name>
</gene>
<dbReference type="Proteomes" id="UP000837857">
    <property type="component" value="Chromosome 10"/>
</dbReference>
<accession>A0ABN8HSL9</accession>
<name>A0ABN8HSL9_9NEOP</name>
<feature type="non-terminal residue" evidence="1">
    <location>
        <position position="1"/>
    </location>
</feature>
<reference evidence="1" key="1">
    <citation type="submission" date="2022-03" db="EMBL/GenBank/DDBJ databases">
        <authorList>
            <person name="Martin H S."/>
        </authorList>
    </citation>
    <scope>NUCLEOTIDE SEQUENCE</scope>
</reference>
<organism evidence="1 2">
    <name type="scientific">Iphiclides podalirius</name>
    <name type="common">scarce swallowtail</name>
    <dbReference type="NCBI Taxonomy" id="110791"/>
    <lineage>
        <taxon>Eukaryota</taxon>
        <taxon>Metazoa</taxon>
        <taxon>Ecdysozoa</taxon>
        <taxon>Arthropoda</taxon>
        <taxon>Hexapoda</taxon>
        <taxon>Insecta</taxon>
        <taxon>Pterygota</taxon>
        <taxon>Neoptera</taxon>
        <taxon>Endopterygota</taxon>
        <taxon>Lepidoptera</taxon>
        <taxon>Glossata</taxon>
        <taxon>Ditrysia</taxon>
        <taxon>Papilionoidea</taxon>
        <taxon>Papilionidae</taxon>
        <taxon>Papilioninae</taxon>
        <taxon>Iphiclides</taxon>
    </lineage>
</organism>
<dbReference type="EMBL" id="OW152822">
    <property type="protein sequence ID" value="CAH2038045.1"/>
    <property type="molecule type" value="Genomic_DNA"/>
</dbReference>
<evidence type="ECO:0000313" key="2">
    <source>
        <dbReference type="Proteomes" id="UP000837857"/>
    </source>
</evidence>